<dbReference type="InterPro" id="IPR013749">
    <property type="entry name" value="PM/HMP-P_kinase-1"/>
</dbReference>
<reference evidence="7 8" key="1">
    <citation type="submission" date="2016-12" db="EMBL/GenBank/DDBJ databases">
        <title>Comparative genomics of Bartonella apis.</title>
        <authorList>
            <person name="Engel P."/>
        </authorList>
    </citation>
    <scope>NUCLEOTIDE SEQUENCE [LARGE SCALE GENOMIC DNA]</scope>
    <source>
        <strain evidence="7 8">PEB0149</strain>
    </source>
</reference>
<dbReference type="GO" id="GO:0005524">
    <property type="term" value="F:ATP binding"/>
    <property type="evidence" value="ECO:0007669"/>
    <property type="project" value="UniProtKB-KW"/>
</dbReference>
<proteinExistence type="predicted"/>
<evidence type="ECO:0000256" key="4">
    <source>
        <dbReference type="ARBA" id="ARBA00022777"/>
    </source>
</evidence>
<dbReference type="Gene3D" id="3.40.1190.20">
    <property type="match status" value="1"/>
</dbReference>
<dbReference type="Pfam" id="PF08543">
    <property type="entry name" value="Phos_pyr_kin"/>
    <property type="match status" value="1"/>
</dbReference>
<dbReference type="EMBL" id="LXYT01000001">
    <property type="protein sequence ID" value="OLY44273.1"/>
    <property type="molecule type" value="Genomic_DNA"/>
</dbReference>
<dbReference type="RefSeq" id="WP_075869421.1">
    <property type="nucleotide sequence ID" value="NZ_CALYQA010000002.1"/>
</dbReference>
<dbReference type="PANTHER" id="PTHR10534">
    <property type="entry name" value="PYRIDOXAL KINASE"/>
    <property type="match status" value="1"/>
</dbReference>
<dbReference type="OrthoDB" id="9800808at2"/>
<dbReference type="GO" id="GO:0008478">
    <property type="term" value="F:pyridoxal kinase activity"/>
    <property type="evidence" value="ECO:0007669"/>
    <property type="project" value="UniProtKB-EC"/>
</dbReference>
<evidence type="ECO:0000256" key="3">
    <source>
        <dbReference type="ARBA" id="ARBA00022741"/>
    </source>
</evidence>
<protein>
    <recommendedName>
        <fullName evidence="1">pyridoxal kinase</fullName>
        <ecNumber evidence="1">2.7.1.35</ecNumber>
    </recommendedName>
</protein>
<organism evidence="7 8">
    <name type="scientific">Bartonella apis</name>
    <dbReference type="NCBI Taxonomy" id="1686310"/>
    <lineage>
        <taxon>Bacteria</taxon>
        <taxon>Pseudomonadati</taxon>
        <taxon>Pseudomonadota</taxon>
        <taxon>Alphaproteobacteria</taxon>
        <taxon>Hyphomicrobiales</taxon>
        <taxon>Bartonellaceae</taxon>
        <taxon>Bartonella</taxon>
    </lineage>
</organism>
<accession>A0A1R0FBA3</accession>
<dbReference type="GO" id="GO:0005829">
    <property type="term" value="C:cytosol"/>
    <property type="evidence" value="ECO:0007669"/>
    <property type="project" value="TreeGrafter"/>
</dbReference>
<name>A0A1R0FBA3_9HYPH</name>
<dbReference type="EC" id="2.7.1.35" evidence="1"/>
<dbReference type="AlphaFoldDB" id="A0A1R0FBA3"/>
<keyword evidence="2 7" id="KW-0808">Transferase</keyword>
<evidence type="ECO:0000313" key="8">
    <source>
        <dbReference type="Proteomes" id="UP000187344"/>
    </source>
</evidence>
<dbReference type="CDD" id="cd01173">
    <property type="entry name" value="pyridoxal_pyridoxamine_kinase"/>
    <property type="match status" value="1"/>
</dbReference>
<dbReference type="SUPFAM" id="SSF53613">
    <property type="entry name" value="Ribokinase-like"/>
    <property type="match status" value="1"/>
</dbReference>
<evidence type="ECO:0000256" key="5">
    <source>
        <dbReference type="ARBA" id="ARBA00022840"/>
    </source>
</evidence>
<evidence type="ECO:0000259" key="6">
    <source>
        <dbReference type="Pfam" id="PF08543"/>
    </source>
</evidence>
<keyword evidence="4 7" id="KW-0418">Kinase</keyword>
<feature type="domain" description="Pyridoxamine kinase/Phosphomethylpyrimidine kinase" evidence="6">
    <location>
        <begin position="78"/>
        <end position="254"/>
    </location>
</feature>
<dbReference type="NCBIfam" id="TIGR00687">
    <property type="entry name" value="pyridox_kin"/>
    <property type="match status" value="1"/>
</dbReference>
<dbReference type="InterPro" id="IPR004625">
    <property type="entry name" value="PyrdxlKinase"/>
</dbReference>
<keyword evidence="5" id="KW-0067">ATP-binding</keyword>
<evidence type="ECO:0000256" key="1">
    <source>
        <dbReference type="ARBA" id="ARBA00012104"/>
    </source>
</evidence>
<evidence type="ECO:0000313" key="7">
    <source>
        <dbReference type="EMBL" id="OLY44273.1"/>
    </source>
</evidence>
<gene>
    <name evidence="7" type="ORF">PEB0149_017410</name>
</gene>
<dbReference type="GO" id="GO:0009443">
    <property type="term" value="P:pyridoxal 5'-phosphate salvage"/>
    <property type="evidence" value="ECO:0007669"/>
    <property type="project" value="InterPro"/>
</dbReference>
<sequence>MSNSGKSVLVISSHVIRGSVGTRVSVNALEQMGYAVWDMLTVSMTWQPRHGPSHRLIVPVADFKAWADDIIRSKWVGEIAAVMTGYFGSAEQIKITADLIKTLKQKNPHLVYFCDPVLGDEGGLYVGEDIAKETVSRLLPLADILKPNRSELEWIVSKKLETNHEIIAAARKVGCKTTLVTSAWPLLKNATGNLLVTDKSILLAEHPLVKDPVNGLGDLTAALFLARILDGDNEEAALRFATASVYTLLMETTRHNAYELMLESGLHRLGTLAERVTLRYLKDTADMSKNK</sequence>
<dbReference type="Proteomes" id="UP000187344">
    <property type="component" value="Unassembled WGS sequence"/>
</dbReference>
<dbReference type="PANTHER" id="PTHR10534:SF2">
    <property type="entry name" value="PYRIDOXAL KINASE"/>
    <property type="match status" value="1"/>
</dbReference>
<comment type="caution">
    <text evidence="7">The sequence shown here is derived from an EMBL/GenBank/DDBJ whole genome shotgun (WGS) entry which is preliminary data.</text>
</comment>
<evidence type="ECO:0000256" key="2">
    <source>
        <dbReference type="ARBA" id="ARBA00022679"/>
    </source>
</evidence>
<keyword evidence="8" id="KW-1185">Reference proteome</keyword>
<dbReference type="InterPro" id="IPR029056">
    <property type="entry name" value="Ribokinase-like"/>
</dbReference>
<keyword evidence="3" id="KW-0547">Nucleotide-binding</keyword>